<evidence type="ECO:0000313" key="2">
    <source>
        <dbReference type="EMBL" id="CAD8837106.1"/>
    </source>
</evidence>
<evidence type="ECO:0000259" key="1">
    <source>
        <dbReference type="PROSITE" id="PS50106"/>
    </source>
</evidence>
<dbReference type="PROSITE" id="PS50106">
    <property type="entry name" value="PDZ"/>
    <property type="match status" value="1"/>
</dbReference>
<dbReference type="EMBL" id="HBFQ01016493">
    <property type="protein sequence ID" value="CAD8837106.1"/>
    <property type="molecule type" value="Transcribed_RNA"/>
</dbReference>
<proteinExistence type="predicted"/>
<dbReference type="InterPro" id="IPR036034">
    <property type="entry name" value="PDZ_sf"/>
</dbReference>
<dbReference type="InterPro" id="IPR001478">
    <property type="entry name" value="PDZ"/>
</dbReference>
<reference evidence="2" key="1">
    <citation type="submission" date="2021-01" db="EMBL/GenBank/DDBJ databases">
        <authorList>
            <person name="Corre E."/>
            <person name="Pelletier E."/>
            <person name="Niang G."/>
            <person name="Scheremetjew M."/>
            <person name="Finn R."/>
            <person name="Kale V."/>
            <person name="Holt S."/>
            <person name="Cochrane G."/>
            <person name="Meng A."/>
            <person name="Brown T."/>
            <person name="Cohen L."/>
        </authorList>
    </citation>
    <scope>NUCLEOTIDE SEQUENCE</scope>
</reference>
<feature type="domain" description="PDZ" evidence="1">
    <location>
        <begin position="26"/>
        <end position="104"/>
    </location>
</feature>
<dbReference type="AlphaFoldDB" id="A0A7S1F1M7"/>
<organism evidence="2">
    <name type="scientific">Noctiluca scintillans</name>
    <name type="common">Sea sparkle</name>
    <name type="synonym">Red tide dinoflagellate</name>
    <dbReference type="NCBI Taxonomy" id="2966"/>
    <lineage>
        <taxon>Eukaryota</taxon>
        <taxon>Sar</taxon>
        <taxon>Alveolata</taxon>
        <taxon>Dinophyceae</taxon>
        <taxon>Noctilucales</taxon>
        <taxon>Noctilucaceae</taxon>
        <taxon>Noctiluca</taxon>
    </lineage>
</organism>
<gene>
    <name evidence="2" type="ORF">NSCI0253_LOCUS11454</name>
</gene>
<name>A0A7S1F1M7_NOCSC</name>
<protein>
    <recommendedName>
        <fullName evidence="1">PDZ domain-containing protein</fullName>
    </recommendedName>
</protein>
<dbReference type="SUPFAM" id="SSF50156">
    <property type="entry name" value="PDZ domain-like"/>
    <property type="match status" value="1"/>
</dbReference>
<accession>A0A7S1F1M7</accession>
<sequence>MAQAQFGGFVPLVFPPMGMDPFTFQWVTWRRETDRKLGISINFDEQNNLIQVASISESSLAGEKNRSIQAMPEVCSQDLRPGDIIEVVNQRTDLEEIQRELRSALNIHMKVVRKSGLSVATAESNRPAVQTAAKEPNPVSVPRQFNVAREAPPRARGPDWKVFQVFEGYDGLEPQGGYLSLSCSEFVEVRIGSEAPADDGNQFEGSNYVYGNRIQDRDQEGWFPECILQSVGE</sequence>